<accession>A0AAU9T1G0</accession>
<evidence type="ECO:0000313" key="2">
    <source>
        <dbReference type="Proteomes" id="UP000836841"/>
    </source>
</evidence>
<feature type="non-terminal residue" evidence="1">
    <location>
        <position position="97"/>
    </location>
</feature>
<dbReference type="Proteomes" id="UP000836841">
    <property type="component" value="Chromosome 6"/>
</dbReference>
<protein>
    <submittedName>
        <fullName evidence="1">Uncharacterized protein</fullName>
    </submittedName>
</protein>
<reference evidence="1 2" key="1">
    <citation type="submission" date="2022-03" db="EMBL/GenBank/DDBJ databases">
        <authorList>
            <person name="Nunn A."/>
            <person name="Chopra R."/>
            <person name="Nunn A."/>
            <person name="Contreras Garrido A."/>
        </authorList>
    </citation>
    <scope>NUCLEOTIDE SEQUENCE [LARGE SCALE GENOMIC DNA]</scope>
</reference>
<organism evidence="1 2">
    <name type="scientific">Thlaspi arvense</name>
    <name type="common">Field penny-cress</name>
    <dbReference type="NCBI Taxonomy" id="13288"/>
    <lineage>
        <taxon>Eukaryota</taxon>
        <taxon>Viridiplantae</taxon>
        <taxon>Streptophyta</taxon>
        <taxon>Embryophyta</taxon>
        <taxon>Tracheophyta</taxon>
        <taxon>Spermatophyta</taxon>
        <taxon>Magnoliopsida</taxon>
        <taxon>eudicotyledons</taxon>
        <taxon>Gunneridae</taxon>
        <taxon>Pentapetalae</taxon>
        <taxon>rosids</taxon>
        <taxon>malvids</taxon>
        <taxon>Brassicales</taxon>
        <taxon>Brassicaceae</taxon>
        <taxon>Thlaspideae</taxon>
        <taxon>Thlaspi</taxon>
    </lineage>
</organism>
<keyword evidence="2" id="KW-1185">Reference proteome</keyword>
<dbReference type="EMBL" id="OU466862">
    <property type="protein sequence ID" value="CAH2074671.1"/>
    <property type="molecule type" value="Genomic_DNA"/>
</dbReference>
<name>A0AAU9T1G0_THLAR</name>
<proteinExistence type="predicted"/>
<gene>
    <name evidence="1" type="ORF">TAV2_LOCUS21621</name>
</gene>
<sequence>MLGRGRGRAMGDEEEQRLVWKLKVGVRVRRFSLKLHLQNPLSSSWKLHRLRFLLRFRKHHLKVASYSKPDGVPKPRSRFRFKFLRSLLLLLKWKRRE</sequence>
<dbReference type="AlphaFoldDB" id="A0AAU9T1G0"/>
<evidence type="ECO:0000313" key="1">
    <source>
        <dbReference type="EMBL" id="CAH2074671.1"/>
    </source>
</evidence>